<evidence type="ECO:0000313" key="2">
    <source>
        <dbReference type="Proteomes" id="UP000472267"/>
    </source>
</evidence>
<accession>A0A672FF76</accession>
<proteinExistence type="predicted"/>
<reference evidence="1" key="3">
    <citation type="submission" date="2025-09" db="UniProtKB">
        <authorList>
            <consortium name="Ensembl"/>
        </authorList>
    </citation>
    <scope>IDENTIFICATION</scope>
</reference>
<dbReference type="GeneID" id="115390392"/>
<evidence type="ECO:0000313" key="1">
    <source>
        <dbReference type="Ensembl" id="ENSSFAP00005004377.1"/>
    </source>
</evidence>
<dbReference type="InParanoid" id="A0A672FF76"/>
<organism evidence="1 2">
    <name type="scientific">Salarias fasciatus</name>
    <name type="common">Jewelled blenny</name>
    <name type="synonym">Blennius fasciatus</name>
    <dbReference type="NCBI Taxonomy" id="181472"/>
    <lineage>
        <taxon>Eukaryota</taxon>
        <taxon>Metazoa</taxon>
        <taxon>Chordata</taxon>
        <taxon>Craniata</taxon>
        <taxon>Vertebrata</taxon>
        <taxon>Euteleostomi</taxon>
        <taxon>Actinopterygii</taxon>
        <taxon>Neopterygii</taxon>
        <taxon>Teleostei</taxon>
        <taxon>Neoteleostei</taxon>
        <taxon>Acanthomorphata</taxon>
        <taxon>Ovalentaria</taxon>
        <taxon>Blenniimorphae</taxon>
        <taxon>Blenniiformes</taxon>
        <taxon>Blennioidei</taxon>
        <taxon>Blenniidae</taxon>
        <taxon>Salariinae</taxon>
        <taxon>Salarias</taxon>
    </lineage>
</organism>
<dbReference type="Ensembl" id="ENSSFAT00005004664.1">
    <property type="protein sequence ID" value="ENSSFAP00005004377.1"/>
    <property type="gene ID" value="ENSSFAG00005002911.1"/>
</dbReference>
<dbReference type="AlphaFoldDB" id="A0A672FF76"/>
<dbReference type="Proteomes" id="UP000472267">
    <property type="component" value="Chromosome 6"/>
</dbReference>
<dbReference type="RefSeq" id="XP_029950101.1">
    <property type="nucleotide sequence ID" value="XM_030094241.1"/>
</dbReference>
<gene>
    <name evidence="1" type="primary">LOC115390392</name>
</gene>
<dbReference type="FunCoup" id="A0A672FF76">
    <property type="interactions" value="5"/>
</dbReference>
<dbReference type="OMA" id="LTQMGYY"/>
<protein>
    <submittedName>
        <fullName evidence="1">Uncharacterized LOC115390392</fullName>
    </submittedName>
</protein>
<keyword evidence="2" id="KW-1185">Reference proteome</keyword>
<dbReference type="PANTHER" id="PTHR38706">
    <property type="entry name" value="SI:CH211-198C19.1-RELATED"/>
    <property type="match status" value="1"/>
</dbReference>
<dbReference type="OrthoDB" id="8961033at2759"/>
<reference evidence="1" key="1">
    <citation type="submission" date="2019-06" db="EMBL/GenBank/DDBJ databases">
        <authorList>
            <consortium name="Wellcome Sanger Institute Data Sharing"/>
        </authorList>
    </citation>
    <scope>NUCLEOTIDE SEQUENCE [LARGE SCALE GENOMIC DNA]</scope>
</reference>
<reference evidence="1" key="2">
    <citation type="submission" date="2025-08" db="UniProtKB">
        <authorList>
            <consortium name="Ensembl"/>
        </authorList>
    </citation>
    <scope>IDENTIFICATION</scope>
</reference>
<sequence length="349" mass="39460">MVQLQLSTLQQLMDSGFGRPFPRHGLQLLFWFANDCLTCEVIHLVSVMKLVPDCQPEKGFYGFHLFGNVEEILPVLSRSRNGRRKYAYFEVGNLNAETHPGSADLPAYVRENYELEGSCRDDNVDRLIIGYRVRTGAVEVLFVTEHDAAAVGRFRPDRTYRISWDLIRVLQSPDLDLSSFLTQVGYYEVVRAGRGQYPDPELVFNMMTGGFTPMTQQNQAFVVFSETFSRTFNMNVEPSSCNRRGNLSLHTNTKPRKPRAIRRIHSLPSWTPHHYPASRSGAARGGDGGGGLGLIRLLLGVGALYLAAKCLSWCVESWWEDDASDALLKTAPWRTPSFPRSHVMLDYVY</sequence>
<name>A0A672FF76_SALFA</name>
<dbReference type="PANTHER" id="PTHR38706:SF2">
    <property type="match status" value="1"/>
</dbReference>